<feature type="compositionally biased region" description="Polar residues" evidence="1">
    <location>
        <begin position="15"/>
        <end position="25"/>
    </location>
</feature>
<dbReference type="RefSeq" id="WP_005439060.1">
    <property type="nucleotide sequence ID" value="NZ_CM001466.1"/>
</dbReference>
<gene>
    <name evidence="3" type="ORF">SacazDRAFT_00906</name>
</gene>
<feature type="region of interest" description="Disordered" evidence="1">
    <location>
        <begin position="1"/>
        <end position="28"/>
    </location>
</feature>
<protein>
    <recommendedName>
        <fullName evidence="5">Extracellular solute-binding protein</fullName>
    </recommendedName>
</protein>
<accession>H8GDK8</accession>
<dbReference type="AlphaFoldDB" id="H8GDK8"/>
<feature type="compositionally biased region" description="Basic residues" evidence="1">
    <location>
        <begin position="1"/>
        <end position="11"/>
    </location>
</feature>
<organism evidence="3 4">
    <name type="scientific">Saccharomonospora azurea NA-128</name>
    <dbReference type="NCBI Taxonomy" id="882081"/>
    <lineage>
        <taxon>Bacteria</taxon>
        <taxon>Bacillati</taxon>
        <taxon>Actinomycetota</taxon>
        <taxon>Actinomycetes</taxon>
        <taxon>Pseudonocardiales</taxon>
        <taxon>Pseudonocardiaceae</taxon>
        <taxon>Saccharomonospora</taxon>
    </lineage>
</organism>
<dbReference type="HOGENOM" id="CLU_1212752_0_0_11"/>
<evidence type="ECO:0000256" key="1">
    <source>
        <dbReference type="SAM" id="MobiDB-lite"/>
    </source>
</evidence>
<name>H8GDK8_9PSEU</name>
<keyword evidence="2" id="KW-1133">Transmembrane helix</keyword>
<proteinExistence type="predicted"/>
<keyword evidence="4" id="KW-1185">Reference proteome</keyword>
<feature type="transmembrane region" description="Helical" evidence="2">
    <location>
        <begin position="35"/>
        <end position="56"/>
    </location>
</feature>
<sequence length="222" mass="23500">MGRHDGRHRARQQPEPAQSVTSTGTHRAVGRRRGVAAWPIACVVLAGLLVAGWFGWNWADGVLESRAVAEVESCQAGDTTVRVAVDPALVDPVSTAADRWNREGTVVREHCVHVDVQAVPSAEVEAVLSGTADPADIGGYPTAWLPDSAERIDALAQQHPELIGSSGLTIASGPDGEHRYLAVAGPDTRDAQQHAAQSFQKFLLRPAQQQAFRAAGLTPANG</sequence>
<evidence type="ECO:0008006" key="5">
    <source>
        <dbReference type="Google" id="ProtNLM"/>
    </source>
</evidence>
<dbReference type="EMBL" id="CM001466">
    <property type="protein sequence ID" value="EHY87853.1"/>
    <property type="molecule type" value="Genomic_DNA"/>
</dbReference>
<dbReference type="Proteomes" id="UP000004705">
    <property type="component" value="Chromosome"/>
</dbReference>
<evidence type="ECO:0000256" key="2">
    <source>
        <dbReference type="SAM" id="Phobius"/>
    </source>
</evidence>
<keyword evidence="2" id="KW-0472">Membrane</keyword>
<keyword evidence="2" id="KW-0812">Transmembrane</keyword>
<evidence type="ECO:0000313" key="3">
    <source>
        <dbReference type="EMBL" id="EHY87853.1"/>
    </source>
</evidence>
<reference evidence="3 4" key="1">
    <citation type="journal article" date="2012" name="Stand. Genomic Sci.">
        <title>Genome sequence of the soil bacterium Saccharomonospora azurea type strain (NA-128(T)).</title>
        <authorList>
            <person name="Klenk H.P."/>
            <person name="Held B."/>
            <person name="Lucas S."/>
            <person name="Lapidus A."/>
            <person name="Copeland A."/>
            <person name="Hammon N."/>
            <person name="Pitluck S."/>
            <person name="Goodwin L.A."/>
            <person name="Han C."/>
            <person name="Tapia R."/>
            <person name="Brambilla E.M."/>
            <person name="Potter G."/>
            <person name="Land M."/>
            <person name="Ivanova N."/>
            <person name="Rohde M."/>
            <person name="Goker M."/>
            <person name="Detter J.C."/>
            <person name="Kyrpides N.C."/>
            <person name="Woyke T."/>
        </authorList>
    </citation>
    <scope>NUCLEOTIDE SEQUENCE [LARGE SCALE GENOMIC DNA]</scope>
    <source>
        <strain evidence="3 4">NA-128</strain>
    </source>
</reference>
<evidence type="ECO:0000313" key="4">
    <source>
        <dbReference type="Proteomes" id="UP000004705"/>
    </source>
</evidence>